<protein>
    <recommendedName>
        <fullName evidence="1">D-inositol 3-phosphate glycosyltransferase</fullName>
    </recommendedName>
</protein>
<keyword evidence="3 6" id="KW-0808">Transferase</keyword>
<dbReference type="GO" id="GO:0016757">
    <property type="term" value="F:glycosyltransferase activity"/>
    <property type="evidence" value="ECO:0007669"/>
    <property type="project" value="UniProtKB-KW"/>
</dbReference>
<dbReference type="Pfam" id="PF13579">
    <property type="entry name" value="Glyco_trans_4_4"/>
    <property type="match status" value="1"/>
</dbReference>
<dbReference type="SUPFAM" id="SSF53756">
    <property type="entry name" value="UDP-Glycosyltransferase/glycogen phosphorylase"/>
    <property type="match status" value="1"/>
</dbReference>
<reference evidence="6 7" key="1">
    <citation type="submission" date="2013-08" db="EMBL/GenBank/DDBJ databases">
        <title>Genome sequencing of Cellulomonas bogoriensis 69B4.</title>
        <authorList>
            <person name="Chen F."/>
            <person name="Li Y."/>
            <person name="Wang G."/>
        </authorList>
    </citation>
    <scope>NUCLEOTIDE SEQUENCE [LARGE SCALE GENOMIC DNA]</scope>
    <source>
        <strain evidence="6 7">69B4</strain>
    </source>
</reference>
<feature type="domain" description="Glycosyl transferase family 1" evidence="4">
    <location>
        <begin position="189"/>
        <end position="339"/>
    </location>
</feature>
<evidence type="ECO:0000313" key="6">
    <source>
        <dbReference type="EMBL" id="KGM14111.1"/>
    </source>
</evidence>
<feature type="domain" description="Glycosyltransferase subfamily 4-like N-terminal" evidence="5">
    <location>
        <begin position="15"/>
        <end position="171"/>
    </location>
</feature>
<dbReference type="EMBL" id="AXCZ01000012">
    <property type="protein sequence ID" value="KGM14111.1"/>
    <property type="molecule type" value="Genomic_DNA"/>
</dbReference>
<dbReference type="Pfam" id="PF00534">
    <property type="entry name" value="Glycos_transf_1"/>
    <property type="match status" value="1"/>
</dbReference>
<dbReference type="InterPro" id="IPR050194">
    <property type="entry name" value="Glycosyltransferase_grp1"/>
</dbReference>
<dbReference type="InterPro" id="IPR001296">
    <property type="entry name" value="Glyco_trans_1"/>
</dbReference>
<evidence type="ECO:0000256" key="3">
    <source>
        <dbReference type="ARBA" id="ARBA00022679"/>
    </source>
</evidence>
<evidence type="ECO:0000256" key="1">
    <source>
        <dbReference type="ARBA" id="ARBA00021292"/>
    </source>
</evidence>
<dbReference type="AlphaFoldDB" id="A0A0A0C1N1"/>
<proteinExistence type="predicted"/>
<dbReference type="GO" id="GO:1901137">
    <property type="term" value="P:carbohydrate derivative biosynthetic process"/>
    <property type="evidence" value="ECO:0007669"/>
    <property type="project" value="UniProtKB-ARBA"/>
</dbReference>
<evidence type="ECO:0000259" key="5">
    <source>
        <dbReference type="Pfam" id="PF13579"/>
    </source>
</evidence>
<dbReference type="PANTHER" id="PTHR45947:SF3">
    <property type="entry name" value="SULFOQUINOVOSYL TRANSFERASE SQD2"/>
    <property type="match status" value="1"/>
</dbReference>
<dbReference type="RefSeq" id="WP_052104877.1">
    <property type="nucleotide sequence ID" value="NZ_AXCZ01000012.1"/>
</dbReference>
<evidence type="ECO:0000313" key="7">
    <source>
        <dbReference type="Proteomes" id="UP000054314"/>
    </source>
</evidence>
<comment type="caution">
    <text evidence="6">The sequence shown here is derived from an EMBL/GenBank/DDBJ whole genome shotgun (WGS) entry which is preliminary data.</text>
</comment>
<dbReference type="InterPro" id="IPR028098">
    <property type="entry name" value="Glyco_trans_4-like_N"/>
</dbReference>
<accession>A0A0A0C1N1</accession>
<name>A0A0A0C1N1_9CELL</name>
<organism evidence="6 7">
    <name type="scientific">Cellulomonas bogoriensis 69B4 = DSM 16987</name>
    <dbReference type="NCBI Taxonomy" id="1386082"/>
    <lineage>
        <taxon>Bacteria</taxon>
        <taxon>Bacillati</taxon>
        <taxon>Actinomycetota</taxon>
        <taxon>Actinomycetes</taxon>
        <taxon>Micrococcales</taxon>
        <taxon>Cellulomonadaceae</taxon>
        <taxon>Cellulomonas</taxon>
    </lineage>
</organism>
<evidence type="ECO:0000256" key="2">
    <source>
        <dbReference type="ARBA" id="ARBA00022676"/>
    </source>
</evidence>
<dbReference type="Gene3D" id="3.40.50.2000">
    <property type="entry name" value="Glycogen Phosphorylase B"/>
    <property type="match status" value="2"/>
</dbReference>
<sequence>MHVVHLTNAYAPHSGGIRTTAHALGAGYRERGHQFTLVAPGTHLSTERRSWGTLIRLPGPVVPWTGGYRALLDVRRVRRTLDALTPDRLEVSDRFTLGGLGAWADARGVPAVMIAHERLDGVLRTGLHLPAGVARTVADRHNDVMASAFRVVTTTRFAAREFDRIGVRTVHVPLGVDLEAFTPVRAPARSGAPVLVMCSRLSPEKRPDLAIEALRLLHAGGLRARLVVIGDGPSARAVERAARGLPVTFLGHVTDRSAVAHLLAHADAVLAPGPVETFGLAALEALACGTPVVASVTSALVEMVDEESGVCAEPTAVGFAAATREVLSRSRDRTRSAARRRALQFPWSRTVDAMLAVHGALPSTSASERRTVVGGSVR</sequence>
<dbReference type="PANTHER" id="PTHR45947">
    <property type="entry name" value="SULFOQUINOVOSYL TRANSFERASE SQD2"/>
    <property type="match status" value="1"/>
</dbReference>
<gene>
    <name evidence="6" type="ORF">N869_03960</name>
</gene>
<keyword evidence="2 6" id="KW-0328">Glycosyltransferase</keyword>
<dbReference type="OrthoDB" id="5242526at2"/>
<dbReference type="Proteomes" id="UP000054314">
    <property type="component" value="Unassembled WGS sequence"/>
</dbReference>
<keyword evidence="7" id="KW-1185">Reference proteome</keyword>
<evidence type="ECO:0000259" key="4">
    <source>
        <dbReference type="Pfam" id="PF00534"/>
    </source>
</evidence>